<dbReference type="AlphaFoldDB" id="A0A975C2I2"/>
<accession>A0A975C2I2</accession>
<gene>
    <name evidence="1" type="ORF">IFJ75_05325</name>
</gene>
<name>A0A975C2I2_9CAUL</name>
<protein>
    <submittedName>
        <fullName evidence="1">Uncharacterized protein</fullName>
    </submittedName>
</protein>
<sequence>MARAPKGYYKSVFINAPFTPDRAELFNAMVFTVQAAGFAPHCARELDNAGQVRLDKIKDLIRTCHLGIHDISFMALDGDVPRFNMPFELGLFLGASAFGEGWVARKACTILDAEAFRYQRALSDIAGQDIRTHALEADQASAQVRNWLSHHSRSKAPILGAVPIWGLYQAFEAELPELAEANGLIADDLTFSERRYIAGEWLRDRVP</sequence>
<evidence type="ECO:0000313" key="2">
    <source>
        <dbReference type="Proteomes" id="UP000663918"/>
    </source>
</evidence>
<proteinExistence type="predicted"/>
<dbReference type="KEGG" id="bgoe:IFJ75_05325"/>
<dbReference type="EMBL" id="CP062222">
    <property type="protein sequence ID" value="QTC92315.1"/>
    <property type="molecule type" value="Genomic_DNA"/>
</dbReference>
<evidence type="ECO:0000313" key="1">
    <source>
        <dbReference type="EMBL" id="QTC92315.1"/>
    </source>
</evidence>
<reference evidence="1" key="1">
    <citation type="submission" date="2020-09" db="EMBL/GenBank/DDBJ databases">
        <title>Brevundimonas sp. LVF2 isolated from a puddle in Goettingen, Germany.</title>
        <authorList>
            <person name="Friedrich I."/>
            <person name="Klassen A."/>
            <person name="Hannes N."/>
            <person name="Schneider D."/>
            <person name="Hertel R."/>
            <person name="Daniel R."/>
        </authorList>
    </citation>
    <scope>NUCLEOTIDE SEQUENCE</scope>
    <source>
        <strain evidence="1">LVF2</strain>
    </source>
</reference>
<dbReference type="RefSeq" id="WP_207931598.1">
    <property type="nucleotide sequence ID" value="NZ_CP062222.1"/>
</dbReference>
<organism evidence="1 2">
    <name type="scientific">Brevundimonas goettingensis</name>
    <dbReference type="NCBI Taxonomy" id="2774190"/>
    <lineage>
        <taxon>Bacteria</taxon>
        <taxon>Pseudomonadati</taxon>
        <taxon>Pseudomonadota</taxon>
        <taxon>Alphaproteobacteria</taxon>
        <taxon>Caulobacterales</taxon>
        <taxon>Caulobacteraceae</taxon>
        <taxon>Brevundimonas</taxon>
    </lineage>
</organism>
<dbReference type="Proteomes" id="UP000663918">
    <property type="component" value="Chromosome"/>
</dbReference>
<keyword evidence="2" id="KW-1185">Reference proteome</keyword>